<protein>
    <submittedName>
        <fullName evidence="2">Uncharacterized protein</fullName>
    </submittedName>
</protein>
<keyword evidence="3" id="KW-1185">Reference proteome</keyword>
<feature type="compositionally biased region" description="Basic and acidic residues" evidence="1">
    <location>
        <begin position="1"/>
        <end position="11"/>
    </location>
</feature>
<dbReference type="EMBL" id="NNAY01005243">
    <property type="protein sequence ID" value="OXU16838.1"/>
    <property type="molecule type" value="Genomic_DNA"/>
</dbReference>
<gene>
    <name evidence="2" type="ORF">TSAR_015458</name>
</gene>
<evidence type="ECO:0000313" key="2">
    <source>
        <dbReference type="EMBL" id="OXU16838.1"/>
    </source>
</evidence>
<reference evidence="2 3" key="1">
    <citation type="journal article" date="2017" name="Curr. Biol.">
        <title>The Evolution of Venom by Co-option of Single-Copy Genes.</title>
        <authorList>
            <person name="Martinson E.O."/>
            <person name="Mrinalini"/>
            <person name="Kelkar Y.D."/>
            <person name="Chang C.H."/>
            <person name="Werren J.H."/>
        </authorList>
    </citation>
    <scope>NUCLEOTIDE SEQUENCE [LARGE SCALE GENOMIC DNA]</scope>
    <source>
        <strain evidence="2 3">Alberta</strain>
        <tissue evidence="2">Whole body</tissue>
    </source>
</reference>
<comment type="caution">
    <text evidence="2">The sequence shown here is derived from an EMBL/GenBank/DDBJ whole genome shotgun (WGS) entry which is preliminary data.</text>
</comment>
<dbReference type="Proteomes" id="UP000215335">
    <property type="component" value="Unassembled WGS sequence"/>
</dbReference>
<sequence length="130" mass="15092">MQQRIRNREPYLEPTETVSHSGFTTQNNSTWVQKVAENKSENITTKTCKQHNTANIRLARAGRSPRLISLQSEYIIRNKADFYIDTGAEISVVKRRYVNEKISLIASPLTLRLYQLDHAKLYLQELLTQK</sequence>
<name>A0A232EET2_9HYME</name>
<evidence type="ECO:0000313" key="3">
    <source>
        <dbReference type="Proteomes" id="UP000215335"/>
    </source>
</evidence>
<dbReference type="AlphaFoldDB" id="A0A232EET2"/>
<accession>A0A232EET2</accession>
<evidence type="ECO:0000256" key="1">
    <source>
        <dbReference type="SAM" id="MobiDB-lite"/>
    </source>
</evidence>
<proteinExistence type="predicted"/>
<organism evidence="2 3">
    <name type="scientific">Trichomalopsis sarcophagae</name>
    <dbReference type="NCBI Taxonomy" id="543379"/>
    <lineage>
        <taxon>Eukaryota</taxon>
        <taxon>Metazoa</taxon>
        <taxon>Ecdysozoa</taxon>
        <taxon>Arthropoda</taxon>
        <taxon>Hexapoda</taxon>
        <taxon>Insecta</taxon>
        <taxon>Pterygota</taxon>
        <taxon>Neoptera</taxon>
        <taxon>Endopterygota</taxon>
        <taxon>Hymenoptera</taxon>
        <taxon>Apocrita</taxon>
        <taxon>Proctotrupomorpha</taxon>
        <taxon>Chalcidoidea</taxon>
        <taxon>Pteromalidae</taxon>
        <taxon>Pteromalinae</taxon>
        <taxon>Trichomalopsis</taxon>
    </lineage>
</organism>
<feature type="region of interest" description="Disordered" evidence="1">
    <location>
        <begin position="1"/>
        <end position="24"/>
    </location>
</feature>